<keyword evidence="3" id="KW-0460">Magnesium</keyword>
<dbReference type="Proteomes" id="UP000029227">
    <property type="component" value="Unassembled WGS sequence"/>
</dbReference>
<proteinExistence type="predicted"/>
<dbReference type="SFLD" id="SFLDS00003">
    <property type="entry name" value="Haloacid_Dehalogenase"/>
    <property type="match status" value="1"/>
</dbReference>
<sequence length="237" mass="25994">MGFIPPFDPIEQGQVMANHLHAVLFDLDGTLLDTAPDMAKAANRVLADYNLPPLTAAHIQANTSYGAKGLLTAGFGTHPLPSDMTMLRQRFLDYYEENICEHTVLYPGIAALLDHLDATQIPWGIMTNKPGFLTDMLLPYFPHLMRAHAIVCGDTLTLAKPHPEPLWYSCECMGVNAAQCAYIGDIEKDMIAASAANMAGYVAGWGYIGEADRPDKWDAHAILRHPSELIRHLSPLA</sequence>
<dbReference type="GO" id="GO:0008967">
    <property type="term" value="F:phosphoglycolate phosphatase activity"/>
    <property type="evidence" value="ECO:0007669"/>
    <property type="project" value="TreeGrafter"/>
</dbReference>
<accession>A0A090QRB8</accession>
<evidence type="ECO:0000256" key="1">
    <source>
        <dbReference type="ARBA" id="ARBA00022723"/>
    </source>
</evidence>
<dbReference type="InterPro" id="IPR041492">
    <property type="entry name" value="HAD_2"/>
</dbReference>
<dbReference type="PANTHER" id="PTHR43434">
    <property type="entry name" value="PHOSPHOGLYCOLATE PHOSPHATASE"/>
    <property type="match status" value="1"/>
</dbReference>
<dbReference type="Gene3D" id="3.40.50.1000">
    <property type="entry name" value="HAD superfamily/HAD-like"/>
    <property type="match status" value="1"/>
</dbReference>
<dbReference type="Pfam" id="PF13419">
    <property type="entry name" value="HAD_2"/>
    <property type="match status" value="1"/>
</dbReference>
<dbReference type="PANTHER" id="PTHR43434:SF23">
    <property type="entry name" value="PHOSPHOGLYCOLATE PHOSPHATASE"/>
    <property type="match status" value="1"/>
</dbReference>
<dbReference type="EMBL" id="BBMN01000005">
    <property type="protein sequence ID" value="GAL04818.1"/>
    <property type="molecule type" value="Genomic_DNA"/>
</dbReference>
<dbReference type="AlphaFoldDB" id="A0A090QRB8"/>
<evidence type="ECO:0000256" key="4">
    <source>
        <dbReference type="ARBA" id="ARBA00023277"/>
    </source>
</evidence>
<dbReference type="SUPFAM" id="SSF56784">
    <property type="entry name" value="HAD-like"/>
    <property type="match status" value="1"/>
</dbReference>
<evidence type="ECO:0008006" key="7">
    <source>
        <dbReference type="Google" id="ProtNLM"/>
    </source>
</evidence>
<gene>
    <name evidence="5" type="ORF">JCM19237_4184</name>
</gene>
<dbReference type="GO" id="GO:0046872">
    <property type="term" value="F:metal ion binding"/>
    <property type="evidence" value="ECO:0007669"/>
    <property type="project" value="UniProtKB-KW"/>
</dbReference>
<name>A0A090QRB8_9GAMM</name>
<dbReference type="Gene3D" id="1.10.150.240">
    <property type="entry name" value="Putative phosphatase, domain 2"/>
    <property type="match status" value="1"/>
</dbReference>
<organism evidence="5 6">
    <name type="scientific">Photobacterium aphoticum</name>
    <dbReference type="NCBI Taxonomy" id="754436"/>
    <lineage>
        <taxon>Bacteria</taxon>
        <taxon>Pseudomonadati</taxon>
        <taxon>Pseudomonadota</taxon>
        <taxon>Gammaproteobacteria</taxon>
        <taxon>Vibrionales</taxon>
        <taxon>Vibrionaceae</taxon>
        <taxon>Photobacterium</taxon>
    </lineage>
</organism>
<comment type="caution">
    <text evidence="5">The sequence shown here is derived from an EMBL/GenBank/DDBJ whole genome shotgun (WGS) entry which is preliminary data.</text>
</comment>
<evidence type="ECO:0000256" key="3">
    <source>
        <dbReference type="ARBA" id="ARBA00022842"/>
    </source>
</evidence>
<keyword evidence="4" id="KW-0119">Carbohydrate metabolism</keyword>
<dbReference type="GO" id="GO:0006281">
    <property type="term" value="P:DNA repair"/>
    <property type="evidence" value="ECO:0007669"/>
    <property type="project" value="TreeGrafter"/>
</dbReference>
<reference evidence="5 6" key="1">
    <citation type="journal article" date="2014" name="Genome Announc.">
        <title>Draft Genome Sequences of Two Vibrionaceae Species, Vibrio ponticus C121 and Photobacterium aphoticum C119, Isolated as Coral Reef Microbiota.</title>
        <authorList>
            <person name="Al-saari N."/>
            <person name="Meirelles P.M."/>
            <person name="Mino S."/>
            <person name="Suda W."/>
            <person name="Oshima K."/>
            <person name="Hattori M."/>
            <person name="Ohkuma M."/>
            <person name="Thompson F.L."/>
            <person name="Gomez-Gil B."/>
            <person name="Sawabe T."/>
            <person name="Sawabe T."/>
        </authorList>
    </citation>
    <scope>NUCLEOTIDE SEQUENCE [LARGE SCALE GENOMIC DNA]</scope>
    <source>
        <strain evidence="5 6">JCM 19237</strain>
    </source>
</reference>
<dbReference type="InterPro" id="IPR023198">
    <property type="entry name" value="PGP-like_dom2"/>
</dbReference>
<evidence type="ECO:0000313" key="5">
    <source>
        <dbReference type="EMBL" id="GAL04818.1"/>
    </source>
</evidence>
<dbReference type="STRING" id="754436.JCM19237_4184"/>
<dbReference type="InterPro" id="IPR023214">
    <property type="entry name" value="HAD_sf"/>
</dbReference>
<dbReference type="InterPro" id="IPR050155">
    <property type="entry name" value="HAD-like_hydrolase_sf"/>
</dbReference>
<evidence type="ECO:0000313" key="6">
    <source>
        <dbReference type="Proteomes" id="UP000029227"/>
    </source>
</evidence>
<keyword evidence="1" id="KW-0479">Metal-binding</keyword>
<dbReference type="eggNOG" id="COG0546">
    <property type="taxonomic scope" value="Bacteria"/>
</dbReference>
<dbReference type="SFLD" id="SFLDG01129">
    <property type="entry name" value="C1.5:_HAD__Beta-PGM__Phosphata"/>
    <property type="match status" value="1"/>
</dbReference>
<protein>
    <recommendedName>
        <fullName evidence="7">Phosphoglycolate phosphatase</fullName>
    </recommendedName>
</protein>
<evidence type="ECO:0000256" key="2">
    <source>
        <dbReference type="ARBA" id="ARBA00022801"/>
    </source>
</evidence>
<dbReference type="InterPro" id="IPR036412">
    <property type="entry name" value="HAD-like_sf"/>
</dbReference>
<dbReference type="GO" id="GO:0005829">
    <property type="term" value="C:cytosol"/>
    <property type="evidence" value="ECO:0007669"/>
    <property type="project" value="TreeGrafter"/>
</dbReference>
<keyword evidence="2" id="KW-0378">Hydrolase</keyword>